<reference evidence="5 6" key="1">
    <citation type="submission" date="2020-07" db="EMBL/GenBank/DDBJ databases">
        <title>Genomic Encyclopedia of Type Strains, Phase IV (KMG-IV): sequencing the most valuable type-strain genomes for metagenomic binning, comparative biology and taxonomic classification.</title>
        <authorList>
            <person name="Goeker M."/>
        </authorList>
    </citation>
    <scope>NUCLEOTIDE SEQUENCE [LARGE SCALE GENOMIC DNA]</scope>
    <source>
        <strain evidence="5 6">DSM 17721</strain>
    </source>
</reference>
<dbReference type="PANTHER" id="PTHR34378:SF1">
    <property type="entry name" value="GLUTAMATE--CYSTEINE LIGASE, CHLOROPLASTIC"/>
    <property type="match status" value="1"/>
</dbReference>
<dbReference type="InterPro" id="IPR014746">
    <property type="entry name" value="Gln_synth/guanido_kin_cat_dom"/>
</dbReference>
<dbReference type="EMBL" id="JACDUS010000004">
    <property type="protein sequence ID" value="MBA2881644.1"/>
    <property type="molecule type" value="Genomic_DNA"/>
</dbReference>
<gene>
    <name evidence="5" type="ORF">HNR65_001971</name>
</gene>
<dbReference type="Pfam" id="PF04107">
    <property type="entry name" value="GCS2"/>
    <property type="match status" value="2"/>
</dbReference>
<proteinExistence type="predicted"/>
<dbReference type="GO" id="GO:0004357">
    <property type="term" value="F:glutamate-cysteine ligase activity"/>
    <property type="evidence" value="ECO:0007669"/>
    <property type="project" value="UniProtKB-EC"/>
</dbReference>
<dbReference type="InterPro" id="IPR006336">
    <property type="entry name" value="GCS2"/>
</dbReference>
<dbReference type="InterPro" id="IPR035434">
    <property type="entry name" value="GCL_bact_plant"/>
</dbReference>
<comment type="caution">
    <text evidence="5">The sequence shown here is derived from an EMBL/GenBank/DDBJ whole genome shotgun (WGS) entry which is preliminary data.</text>
</comment>
<evidence type="ECO:0000256" key="2">
    <source>
        <dbReference type="ARBA" id="ARBA00022598"/>
    </source>
</evidence>
<dbReference type="GO" id="GO:0006750">
    <property type="term" value="P:glutathione biosynthetic process"/>
    <property type="evidence" value="ECO:0007669"/>
    <property type="project" value="InterPro"/>
</dbReference>
<keyword evidence="3" id="KW-0547">Nucleotide-binding</keyword>
<name>A0A7W0HKU8_9BACT</name>
<keyword evidence="6" id="KW-1185">Reference proteome</keyword>
<dbReference type="Gene3D" id="3.30.590.20">
    <property type="match status" value="1"/>
</dbReference>
<dbReference type="GO" id="GO:0005524">
    <property type="term" value="F:ATP binding"/>
    <property type="evidence" value="ECO:0007669"/>
    <property type="project" value="UniProtKB-KW"/>
</dbReference>
<sequence>MNGHFDIAGLAADFTRRYMAVLKGQLPKTERTYGFEFEFLPDRVLNIEDVADVEALLSRRGKCANGAVFFENGLCIAFEPGGQLEYCSPPLVAGDEKRLDSFIAFMEQINAEIRSHLGISYLPRGYVPGRRDAPLCLTSERYVSLHRRLAASGTRGHEMMKATASIHLHVAICSIEELLPLFFRLCRLAREPLFQMSAQRREIWDNTDPTRCGMPPCCAESLTAPEELIDRLIRFGLHAVALGEEVPFFKTADTSFEAFLYHMTTIFTDVRFNLKGTTLELRTLDSMPMDAFRQRWLQFVSKTAQVSQSC</sequence>
<organism evidence="5 6">
    <name type="scientific">Desulfosalsimonas propionicica</name>
    <dbReference type="NCBI Taxonomy" id="332175"/>
    <lineage>
        <taxon>Bacteria</taxon>
        <taxon>Pseudomonadati</taxon>
        <taxon>Thermodesulfobacteriota</taxon>
        <taxon>Desulfobacteria</taxon>
        <taxon>Desulfobacterales</taxon>
        <taxon>Desulfosalsimonadaceae</taxon>
        <taxon>Desulfosalsimonas</taxon>
    </lineage>
</organism>
<evidence type="ECO:0000256" key="3">
    <source>
        <dbReference type="ARBA" id="ARBA00022741"/>
    </source>
</evidence>
<evidence type="ECO:0000256" key="4">
    <source>
        <dbReference type="ARBA" id="ARBA00022840"/>
    </source>
</evidence>
<keyword evidence="4" id="KW-0067">ATP-binding</keyword>
<evidence type="ECO:0000313" key="5">
    <source>
        <dbReference type="EMBL" id="MBA2881644.1"/>
    </source>
</evidence>
<evidence type="ECO:0000256" key="1">
    <source>
        <dbReference type="ARBA" id="ARBA00012220"/>
    </source>
</evidence>
<protein>
    <recommendedName>
        <fullName evidence="1">glutamate--cysteine ligase</fullName>
        <ecNumber evidence="1">6.3.2.2</ecNumber>
    </recommendedName>
</protein>
<dbReference type="EC" id="6.3.2.2" evidence="1"/>
<accession>A0A7W0HKU8</accession>
<dbReference type="AlphaFoldDB" id="A0A7W0HKU8"/>
<dbReference type="PANTHER" id="PTHR34378">
    <property type="entry name" value="GLUTAMATE--CYSTEINE LIGASE, CHLOROPLASTIC"/>
    <property type="match status" value="1"/>
</dbReference>
<dbReference type="RefSeq" id="WP_181551284.1">
    <property type="nucleotide sequence ID" value="NZ_JACDUS010000004.1"/>
</dbReference>
<evidence type="ECO:0000313" key="6">
    <source>
        <dbReference type="Proteomes" id="UP000525298"/>
    </source>
</evidence>
<keyword evidence="2 5" id="KW-0436">Ligase</keyword>
<dbReference type="SUPFAM" id="SSF55931">
    <property type="entry name" value="Glutamine synthetase/guanido kinase"/>
    <property type="match status" value="1"/>
</dbReference>
<dbReference type="Proteomes" id="UP000525298">
    <property type="component" value="Unassembled WGS sequence"/>
</dbReference>